<organism evidence="1 2">
    <name type="scientific">Pyropia yezoensis</name>
    <name type="common">Susabi-nori</name>
    <name type="synonym">Porphyra yezoensis</name>
    <dbReference type="NCBI Taxonomy" id="2788"/>
    <lineage>
        <taxon>Eukaryota</taxon>
        <taxon>Rhodophyta</taxon>
        <taxon>Bangiophyceae</taxon>
        <taxon>Bangiales</taxon>
        <taxon>Bangiaceae</taxon>
        <taxon>Pyropia</taxon>
    </lineage>
</organism>
<evidence type="ECO:0000313" key="2">
    <source>
        <dbReference type="Proteomes" id="UP000798662"/>
    </source>
</evidence>
<dbReference type="Proteomes" id="UP000798662">
    <property type="component" value="Chromosome 3"/>
</dbReference>
<keyword evidence="2" id="KW-1185">Reference proteome</keyword>
<gene>
    <name evidence="1" type="ORF">I4F81_012907</name>
</gene>
<dbReference type="EMBL" id="CM020620">
    <property type="protein sequence ID" value="KAK1870448.1"/>
    <property type="molecule type" value="Genomic_DNA"/>
</dbReference>
<proteinExistence type="predicted"/>
<accession>A0ACC3CK79</accession>
<reference evidence="1" key="1">
    <citation type="submission" date="2019-11" db="EMBL/GenBank/DDBJ databases">
        <title>Nori genome reveals adaptations in red seaweeds to the harsh intertidal environment.</title>
        <authorList>
            <person name="Wang D."/>
            <person name="Mao Y."/>
        </authorList>
    </citation>
    <scope>NUCLEOTIDE SEQUENCE</scope>
    <source>
        <tissue evidence="1">Gametophyte</tissue>
    </source>
</reference>
<evidence type="ECO:0000313" key="1">
    <source>
        <dbReference type="EMBL" id="KAK1870448.1"/>
    </source>
</evidence>
<protein>
    <submittedName>
        <fullName evidence="1">Uncharacterized protein</fullName>
    </submittedName>
</protein>
<name>A0ACC3CK79_PYRYE</name>
<sequence>MSKSGESVTVMDNLCVAANGSSYTLRQPLSCGWTFGQSGALRMPAVADCVKKEDDSFRYMKLPPPVVVSRLDEAVASALLHRVNLGGETLFLTLAQAATNLAHYTGSMAHMYHVLRNAGHYGLTSTPTRIVIAVEGITSPSFKDPHGFHSILLRAAAGGGPIHHVNVGPAFPLREEPPAGDPALGGVPGGGPVVTVVLNNAVVSALVRPVDSALCMRRVVIPNFPRGRWFIPASDLPVPSGLLPPHGAPPEVVQQAVADAALWRRQQMEAEGDAPADATPWRAAVFAALVPPLTGGRPVMARRLTYLVRARRRAFDEPSEARVQELFRRVATRHRLVLDVVNFGNVSFSEQLRSVVHSAVLVGIHGANLVNTLYAPRGAHLIEIFPRKFSHNMYVRGGDAGLGYTAMALEEPGQTDYKGLSALEAFQRA</sequence>
<comment type="caution">
    <text evidence="1">The sequence shown here is derived from an EMBL/GenBank/DDBJ whole genome shotgun (WGS) entry which is preliminary data.</text>
</comment>